<dbReference type="PRINTS" id="PR01837">
    <property type="entry name" value="MGTCSAPBPROT"/>
</dbReference>
<feature type="domain" description="MgtC/SapB/SrpB/YhiD N-terminal" evidence="8">
    <location>
        <begin position="21"/>
        <end position="148"/>
    </location>
</feature>
<comment type="subcellular location">
    <subcellularLocation>
        <location evidence="1">Cell membrane</location>
        <topology evidence="1">Multi-pass membrane protein</topology>
    </subcellularLocation>
</comment>
<proteinExistence type="inferred from homology"/>
<evidence type="ECO:0000256" key="2">
    <source>
        <dbReference type="ARBA" id="ARBA00009298"/>
    </source>
</evidence>
<dbReference type="PANTHER" id="PTHR33778">
    <property type="entry name" value="PROTEIN MGTC"/>
    <property type="match status" value="1"/>
</dbReference>
<feature type="transmembrane region" description="Helical" evidence="7">
    <location>
        <begin position="110"/>
        <end position="129"/>
    </location>
</feature>
<comment type="caution">
    <text evidence="9">The sequence shown here is derived from an EMBL/GenBank/DDBJ whole genome shotgun (WGS) entry which is preliminary data.</text>
</comment>
<accession>A0ABW2F5E6</accession>
<evidence type="ECO:0000313" key="9">
    <source>
        <dbReference type="EMBL" id="MFC7148446.1"/>
    </source>
</evidence>
<keyword evidence="6 7" id="KW-0472">Membrane</keyword>
<dbReference type="EMBL" id="JBHTAI010000004">
    <property type="protein sequence ID" value="MFC7148446.1"/>
    <property type="molecule type" value="Genomic_DNA"/>
</dbReference>
<evidence type="ECO:0000313" key="10">
    <source>
        <dbReference type="Proteomes" id="UP001596378"/>
    </source>
</evidence>
<keyword evidence="10" id="KW-1185">Reference proteome</keyword>
<keyword evidence="3" id="KW-1003">Cell membrane</keyword>
<dbReference type="PANTHER" id="PTHR33778:SF4">
    <property type="entry name" value="PROTEIN SAPB"/>
    <property type="match status" value="1"/>
</dbReference>
<feature type="transmembrane region" description="Helical" evidence="7">
    <location>
        <begin position="17"/>
        <end position="34"/>
    </location>
</feature>
<dbReference type="Pfam" id="PF02308">
    <property type="entry name" value="MgtC"/>
    <property type="match status" value="1"/>
</dbReference>
<feature type="transmembrane region" description="Helical" evidence="7">
    <location>
        <begin position="135"/>
        <end position="154"/>
    </location>
</feature>
<organism evidence="9 10">
    <name type="scientific">Cohnella cellulosilytica</name>
    <dbReference type="NCBI Taxonomy" id="986710"/>
    <lineage>
        <taxon>Bacteria</taxon>
        <taxon>Bacillati</taxon>
        <taxon>Bacillota</taxon>
        <taxon>Bacilli</taxon>
        <taxon>Bacillales</taxon>
        <taxon>Paenibacillaceae</taxon>
        <taxon>Cohnella</taxon>
    </lineage>
</organism>
<feature type="transmembrane region" description="Helical" evidence="7">
    <location>
        <begin position="46"/>
        <end position="66"/>
    </location>
</feature>
<reference evidence="10" key="1">
    <citation type="journal article" date="2019" name="Int. J. Syst. Evol. Microbiol.">
        <title>The Global Catalogue of Microorganisms (GCM) 10K type strain sequencing project: providing services to taxonomists for standard genome sequencing and annotation.</title>
        <authorList>
            <consortium name="The Broad Institute Genomics Platform"/>
            <consortium name="The Broad Institute Genome Sequencing Center for Infectious Disease"/>
            <person name="Wu L."/>
            <person name="Ma J."/>
        </authorList>
    </citation>
    <scope>NUCLEOTIDE SEQUENCE [LARGE SCALE GENOMIC DNA]</scope>
    <source>
        <strain evidence="10">KCTC 12907</strain>
    </source>
</reference>
<evidence type="ECO:0000256" key="5">
    <source>
        <dbReference type="ARBA" id="ARBA00022989"/>
    </source>
</evidence>
<gene>
    <name evidence="9" type="ORF">ACFQMJ_07915</name>
</gene>
<evidence type="ECO:0000256" key="3">
    <source>
        <dbReference type="ARBA" id="ARBA00022475"/>
    </source>
</evidence>
<evidence type="ECO:0000256" key="7">
    <source>
        <dbReference type="SAM" id="Phobius"/>
    </source>
</evidence>
<comment type="similarity">
    <text evidence="2">Belongs to the MgtC/SapB family.</text>
</comment>
<evidence type="ECO:0000256" key="6">
    <source>
        <dbReference type="ARBA" id="ARBA00023136"/>
    </source>
</evidence>
<sequence length="238" mass="26231">MDVILNFIMEYGVDAEVWIKLAVAMLLGLVLGMERELKRKPAGLKTSLVITLASCVLTIVSIHAAYEFPKINGVMMDPMRLAAQIVTGVGFLGAGVILKRHHDVISGLTTAAMVWVASAMGVAVGAGFIGESLAAIAFLFVSIKLIPALIRRFGPRSLRRKEMLLELVVLKSTSMTDMIRQLQDRNITIKQMRIGDLAQETCYQLDIEARVDEKTHAAQIYMDSKKMKDVISVRVETI</sequence>
<protein>
    <submittedName>
        <fullName evidence="9">MgtC/SapB family protein</fullName>
    </submittedName>
</protein>
<dbReference type="InterPro" id="IPR049177">
    <property type="entry name" value="MgtC_SapB_SrpB_YhiD_N"/>
</dbReference>
<dbReference type="Proteomes" id="UP001596378">
    <property type="component" value="Unassembled WGS sequence"/>
</dbReference>
<name>A0ABW2F5E6_9BACL</name>
<keyword evidence="4 7" id="KW-0812">Transmembrane</keyword>
<dbReference type="RefSeq" id="WP_378050033.1">
    <property type="nucleotide sequence ID" value="NZ_JBHMDN010000023.1"/>
</dbReference>
<keyword evidence="5 7" id="KW-1133">Transmembrane helix</keyword>
<feature type="transmembrane region" description="Helical" evidence="7">
    <location>
        <begin position="78"/>
        <end position="98"/>
    </location>
</feature>
<evidence type="ECO:0000256" key="1">
    <source>
        <dbReference type="ARBA" id="ARBA00004651"/>
    </source>
</evidence>
<evidence type="ECO:0000256" key="4">
    <source>
        <dbReference type="ARBA" id="ARBA00022692"/>
    </source>
</evidence>
<evidence type="ECO:0000259" key="8">
    <source>
        <dbReference type="Pfam" id="PF02308"/>
    </source>
</evidence>
<dbReference type="InterPro" id="IPR003416">
    <property type="entry name" value="MgtC/SapB/SrpB/YhiD_fam"/>
</dbReference>